<accession>A0A2N4UAV6</accession>
<dbReference type="PROSITE" id="PS51257">
    <property type="entry name" value="PROKAR_LIPOPROTEIN"/>
    <property type="match status" value="1"/>
</dbReference>
<evidence type="ECO:0000313" key="3">
    <source>
        <dbReference type="EMBL" id="PLC52143.1"/>
    </source>
</evidence>
<feature type="region of interest" description="Disordered" evidence="1">
    <location>
        <begin position="23"/>
        <end position="44"/>
    </location>
</feature>
<proteinExistence type="predicted"/>
<protein>
    <recommendedName>
        <fullName evidence="5">Lipoprotein</fullName>
    </recommendedName>
</protein>
<gene>
    <name evidence="3" type="ORF">CR155_19765</name>
</gene>
<keyword evidence="2" id="KW-0732">Signal</keyword>
<evidence type="ECO:0008006" key="5">
    <source>
        <dbReference type="Google" id="ProtNLM"/>
    </source>
</evidence>
<organism evidence="3 4">
    <name type="scientific">Pollutimonas nitritireducens</name>
    <dbReference type="NCBI Taxonomy" id="2045209"/>
    <lineage>
        <taxon>Bacteria</taxon>
        <taxon>Pseudomonadati</taxon>
        <taxon>Pseudomonadota</taxon>
        <taxon>Betaproteobacteria</taxon>
        <taxon>Burkholderiales</taxon>
        <taxon>Alcaligenaceae</taxon>
        <taxon>Pollutimonas</taxon>
    </lineage>
</organism>
<keyword evidence="4" id="KW-1185">Reference proteome</keyword>
<reference evidence="3 4" key="1">
    <citation type="submission" date="2017-10" db="EMBL/GenBank/DDBJ databases">
        <title>Two draft genome sequences of Pusillimonas sp. strains isolated from a nitrate- and radionuclide-contaminated groundwater in Russia.</title>
        <authorList>
            <person name="Grouzdev D.S."/>
            <person name="Tourova T.P."/>
            <person name="Goeva M.A."/>
            <person name="Babich T.L."/>
            <person name="Sokolova D.S."/>
            <person name="Abdullin R."/>
            <person name="Poltaraus A.B."/>
            <person name="Toshchakov S.V."/>
            <person name="Nazina T.N."/>
        </authorList>
    </citation>
    <scope>NUCLEOTIDE SEQUENCE [LARGE SCALE GENOMIC DNA]</scope>
    <source>
        <strain evidence="3 4">JR1/69-2-13</strain>
    </source>
</reference>
<evidence type="ECO:0000256" key="1">
    <source>
        <dbReference type="SAM" id="MobiDB-lite"/>
    </source>
</evidence>
<feature type="chain" id="PRO_5014762471" description="Lipoprotein" evidence="2">
    <location>
        <begin position="22"/>
        <end position="44"/>
    </location>
</feature>
<comment type="caution">
    <text evidence="3">The sequence shown here is derived from an EMBL/GenBank/DDBJ whole genome shotgun (WGS) entry which is preliminary data.</text>
</comment>
<name>A0A2N4UAV6_9BURK</name>
<feature type="signal peptide" evidence="2">
    <location>
        <begin position="1"/>
        <end position="21"/>
    </location>
</feature>
<evidence type="ECO:0000313" key="4">
    <source>
        <dbReference type="Proteomes" id="UP000234328"/>
    </source>
</evidence>
<dbReference type="AlphaFoldDB" id="A0A2N4UAV6"/>
<sequence>MKRLVLLVLVMSVLSGCVVYPNSHPHDNRNGGFCPPGQAKKGNC</sequence>
<evidence type="ECO:0000256" key="2">
    <source>
        <dbReference type="SAM" id="SignalP"/>
    </source>
</evidence>
<dbReference type="Proteomes" id="UP000234328">
    <property type="component" value="Unassembled WGS sequence"/>
</dbReference>
<dbReference type="EMBL" id="PDNV01000016">
    <property type="protein sequence ID" value="PLC52143.1"/>
    <property type="molecule type" value="Genomic_DNA"/>
</dbReference>